<keyword evidence="3" id="KW-1185">Reference proteome</keyword>
<accession>A0A558ADV7</accession>
<feature type="transmembrane region" description="Helical" evidence="1">
    <location>
        <begin position="167"/>
        <end position="185"/>
    </location>
</feature>
<proteinExistence type="predicted"/>
<keyword evidence="1" id="KW-0472">Membrane</keyword>
<dbReference type="GO" id="GO:0016020">
    <property type="term" value="C:membrane"/>
    <property type="evidence" value="ECO:0007669"/>
    <property type="project" value="InterPro"/>
</dbReference>
<dbReference type="EMBL" id="VJZA01000018">
    <property type="protein sequence ID" value="TVT22436.1"/>
    <property type="molecule type" value="Genomic_DNA"/>
</dbReference>
<dbReference type="InterPro" id="IPR007820">
    <property type="entry name" value="AbrB_fam"/>
</dbReference>
<dbReference type="GO" id="GO:0010468">
    <property type="term" value="P:regulation of gene expression"/>
    <property type="evidence" value="ECO:0007669"/>
    <property type="project" value="InterPro"/>
</dbReference>
<dbReference type="RefSeq" id="WP_144638216.1">
    <property type="nucleotide sequence ID" value="NZ_BNAX01000020.1"/>
</dbReference>
<dbReference type="OrthoDB" id="5188485at2"/>
<gene>
    <name evidence="2" type="ORF">FNH06_13705</name>
</gene>
<dbReference type="Pfam" id="PF05145">
    <property type="entry name" value="AbrB"/>
    <property type="match status" value="1"/>
</dbReference>
<dbReference type="PANTHER" id="PTHR38457">
    <property type="entry name" value="REGULATOR ABRB-RELATED"/>
    <property type="match status" value="1"/>
</dbReference>
<protein>
    <submittedName>
        <fullName evidence="2">AbrB family transcriptional regulator</fullName>
    </submittedName>
</protein>
<feature type="transmembrane region" description="Helical" evidence="1">
    <location>
        <begin position="354"/>
        <end position="376"/>
    </location>
</feature>
<reference evidence="2 3" key="1">
    <citation type="submission" date="2019-07" db="EMBL/GenBank/DDBJ databases">
        <title>New species of Amycolatopsis and Streptomyces.</title>
        <authorList>
            <person name="Duangmal K."/>
            <person name="Teo W.F.A."/>
            <person name="Lipun K."/>
        </authorList>
    </citation>
    <scope>NUCLEOTIDE SEQUENCE [LARGE SCALE GENOMIC DNA]</scope>
    <source>
        <strain evidence="2 3">JCM 30562</strain>
    </source>
</reference>
<sequence>MQIVLVTGAGRAVASDEGQVTHRSLRVTFRSLSNSTVISVGTYPTAVAWVGVYPTYSDQDDTVTAFTNKTALDAPRRYAASGLALLQWAAVLTVSYALAELAEAVAVPAPQLLVAMLVGAALALTGIIKRDLPRQITGSSHALVGALMGTYLNVQTLRAVATTTLPLAAVTLATVGICFAVAFGLSRMTKINLPDSVLGMTPGGSAAIVACAGDVGADDRLVAFAQYIRVGLVAFTAPFIALAVQPSPPAETDDGAVVLGLPTPGHLIAATNQVSGLVVLTAICLLGSQLGRRFSLPAPVLLGSMLVAATAVATQAVSGFTPAGPLRDVIFVVVGLEVGLRFTWPVIRHVGRLLPYLIGSTLLVCAACAGLAWLLAEAIGMPFLEAYLATTPGGINAVLATADSTGVNVPVVSTVQSLRLFAVCLLVPFLIRKLNGHRLRSGPAKATVEPASAES</sequence>
<feature type="transmembrane region" description="Helical" evidence="1">
    <location>
        <begin position="105"/>
        <end position="128"/>
    </location>
</feature>
<evidence type="ECO:0000256" key="1">
    <source>
        <dbReference type="SAM" id="Phobius"/>
    </source>
</evidence>
<dbReference type="AlphaFoldDB" id="A0A558ADV7"/>
<dbReference type="NCBIfam" id="TIGR03082">
    <property type="entry name" value="Gneg_AbrB_dup"/>
    <property type="match status" value="2"/>
</dbReference>
<comment type="caution">
    <text evidence="2">The sequence shown here is derived from an EMBL/GenBank/DDBJ whole genome shotgun (WGS) entry which is preliminary data.</text>
</comment>
<dbReference type="InterPro" id="IPR017516">
    <property type="entry name" value="AbrB_dup"/>
</dbReference>
<evidence type="ECO:0000313" key="2">
    <source>
        <dbReference type="EMBL" id="TVT22436.1"/>
    </source>
</evidence>
<keyword evidence="1" id="KW-1133">Transmembrane helix</keyword>
<name>A0A558ADV7_9PSEU</name>
<evidence type="ECO:0000313" key="3">
    <source>
        <dbReference type="Proteomes" id="UP000318578"/>
    </source>
</evidence>
<dbReference type="Proteomes" id="UP000318578">
    <property type="component" value="Unassembled WGS sequence"/>
</dbReference>
<feature type="transmembrane region" description="Helical" evidence="1">
    <location>
        <begin position="78"/>
        <end position="99"/>
    </location>
</feature>
<feature type="transmembrane region" description="Helical" evidence="1">
    <location>
        <begin position="329"/>
        <end position="347"/>
    </location>
</feature>
<feature type="transmembrane region" description="Helical" evidence="1">
    <location>
        <begin position="227"/>
        <end position="245"/>
    </location>
</feature>
<keyword evidence="1" id="KW-0812">Transmembrane</keyword>
<feature type="transmembrane region" description="Helical" evidence="1">
    <location>
        <begin position="265"/>
        <end position="286"/>
    </location>
</feature>
<organism evidence="2 3">
    <name type="scientific">Amycolatopsis acidiphila</name>
    <dbReference type="NCBI Taxonomy" id="715473"/>
    <lineage>
        <taxon>Bacteria</taxon>
        <taxon>Bacillati</taxon>
        <taxon>Actinomycetota</taxon>
        <taxon>Actinomycetes</taxon>
        <taxon>Pseudonocardiales</taxon>
        <taxon>Pseudonocardiaceae</taxon>
        <taxon>Amycolatopsis</taxon>
    </lineage>
</organism>
<feature type="transmembrane region" description="Helical" evidence="1">
    <location>
        <begin position="298"/>
        <end position="317"/>
    </location>
</feature>
<feature type="transmembrane region" description="Helical" evidence="1">
    <location>
        <begin position="411"/>
        <end position="431"/>
    </location>
</feature>
<dbReference type="PANTHER" id="PTHR38457:SF1">
    <property type="entry name" value="REGULATOR ABRB-RELATED"/>
    <property type="match status" value="1"/>
</dbReference>